<dbReference type="PANTHER" id="PTHR43877:SF5">
    <property type="entry name" value="BLL8307 PROTEIN"/>
    <property type="match status" value="1"/>
</dbReference>
<dbReference type="Proteomes" id="UP000449969">
    <property type="component" value="Unassembled WGS sequence"/>
</dbReference>
<protein>
    <submittedName>
        <fullName evidence="4">GNAT family N-acetyltransferase</fullName>
    </submittedName>
</protein>
<dbReference type="EMBL" id="WQNE01000013">
    <property type="protein sequence ID" value="MVT74830.1"/>
    <property type="molecule type" value="Genomic_DNA"/>
</dbReference>
<dbReference type="CDD" id="cd04301">
    <property type="entry name" value="NAT_SF"/>
    <property type="match status" value="1"/>
</dbReference>
<dbReference type="Gene3D" id="3.40.630.30">
    <property type="match status" value="1"/>
</dbReference>
<keyword evidence="1 4" id="KW-0808">Transferase</keyword>
<reference evidence="4 5" key="1">
    <citation type="submission" date="2019-12" db="EMBL/GenBank/DDBJ databases">
        <title>Draft genome sequences Bradyrhizobium cajani AMBPC1010, Bradyrhizobium pachyrhizi AMBPC1040 and Bradyrhizobium yuanmingense ALSPC3051, three plant growth promoting strains isolated from nodules of Cajanus cajan L. in Dominican Republic.</title>
        <authorList>
            <person name="Flores-Felix J.D."/>
            <person name="Araujo J."/>
            <person name="Diaz-Alcantara C."/>
            <person name="Gonzalez-Andres F."/>
            <person name="Velazquez E."/>
        </authorList>
    </citation>
    <scope>NUCLEOTIDE SEQUENCE [LARGE SCALE GENOMIC DNA]</scope>
    <source>
        <strain evidence="4 5">1010</strain>
    </source>
</reference>
<name>A0A844TJQ9_9BRAD</name>
<dbReference type="InterPro" id="IPR000182">
    <property type="entry name" value="GNAT_dom"/>
</dbReference>
<evidence type="ECO:0000259" key="3">
    <source>
        <dbReference type="PROSITE" id="PS51186"/>
    </source>
</evidence>
<keyword evidence="5" id="KW-1185">Reference proteome</keyword>
<dbReference type="AlphaFoldDB" id="A0A844TJQ9"/>
<dbReference type="InterPro" id="IPR050832">
    <property type="entry name" value="Bact_Acetyltransf"/>
</dbReference>
<sequence length="159" mass="17259">MTMQIRIGDTHDPRVIVLLDHHVTAARAQTAPGSAHALDLSGLRAPDIAFWTGWDGETLVATGALKTLSATHGEVKSMHTLQAARRRGFAGQMLRHIIAEARARGLERLSLETGSWDYFKPAHALYQAHGFVLCGPFEGYAEDSNSLFLTLDISAPAGR</sequence>
<dbReference type="Pfam" id="PF00583">
    <property type="entry name" value="Acetyltransf_1"/>
    <property type="match status" value="1"/>
</dbReference>
<evidence type="ECO:0000313" key="5">
    <source>
        <dbReference type="Proteomes" id="UP000449969"/>
    </source>
</evidence>
<feature type="domain" description="N-acetyltransferase" evidence="3">
    <location>
        <begin position="3"/>
        <end position="152"/>
    </location>
</feature>
<organism evidence="4 5">
    <name type="scientific">Bradyrhizobium cajani</name>
    <dbReference type="NCBI Taxonomy" id="1928661"/>
    <lineage>
        <taxon>Bacteria</taxon>
        <taxon>Pseudomonadati</taxon>
        <taxon>Pseudomonadota</taxon>
        <taxon>Alphaproteobacteria</taxon>
        <taxon>Hyphomicrobiales</taxon>
        <taxon>Nitrobacteraceae</taxon>
        <taxon>Bradyrhizobium</taxon>
    </lineage>
</organism>
<dbReference type="SUPFAM" id="SSF55729">
    <property type="entry name" value="Acyl-CoA N-acyltransferases (Nat)"/>
    <property type="match status" value="1"/>
</dbReference>
<dbReference type="OrthoDB" id="9803233at2"/>
<dbReference type="PROSITE" id="PS51186">
    <property type="entry name" value="GNAT"/>
    <property type="match status" value="1"/>
</dbReference>
<proteinExistence type="predicted"/>
<comment type="caution">
    <text evidence="4">The sequence shown here is derived from an EMBL/GenBank/DDBJ whole genome shotgun (WGS) entry which is preliminary data.</text>
</comment>
<dbReference type="InterPro" id="IPR016181">
    <property type="entry name" value="Acyl_CoA_acyltransferase"/>
</dbReference>
<accession>A0A844TJQ9</accession>
<evidence type="ECO:0000256" key="2">
    <source>
        <dbReference type="ARBA" id="ARBA00023315"/>
    </source>
</evidence>
<keyword evidence="2" id="KW-0012">Acyltransferase</keyword>
<dbReference type="GO" id="GO:0016747">
    <property type="term" value="F:acyltransferase activity, transferring groups other than amino-acyl groups"/>
    <property type="evidence" value="ECO:0007669"/>
    <property type="project" value="InterPro"/>
</dbReference>
<dbReference type="PANTHER" id="PTHR43877">
    <property type="entry name" value="AMINOALKYLPHOSPHONATE N-ACETYLTRANSFERASE-RELATED-RELATED"/>
    <property type="match status" value="1"/>
</dbReference>
<gene>
    <name evidence="4" type="ORF">GPL20_17605</name>
</gene>
<evidence type="ECO:0000313" key="4">
    <source>
        <dbReference type="EMBL" id="MVT74830.1"/>
    </source>
</evidence>
<evidence type="ECO:0000256" key="1">
    <source>
        <dbReference type="ARBA" id="ARBA00022679"/>
    </source>
</evidence>